<dbReference type="EMBL" id="PGLQ01000001">
    <property type="protein sequence ID" value="PJM80005.1"/>
    <property type="molecule type" value="Genomic_DNA"/>
</dbReference>
<comment type="subcellular location">
    <subcellularLocation>
        <location evidence="1">Virion</location>
    </subcellularLocation>
</comment>
<dbReference type="AlphaFoldDB" id="A0A2M9HT69"/>
<dbReference type="OrthoDB" id="3235157at2"/>
<evidence type="ECO:0000256" key="2">
    <source>
        <dbReference type="ARBA" id="ARBA00022581"/>
    </source>
</evidence>
<evidence type="ECO:0000256" key="1">
    <source>
        <dbReference type="ARBA" id="ARBA00004328"/>
    </source>
</evidence>
<evidence type="ECO:0000313" key="4">
    <source>
        <dbReference type="EMBL" id="PJM80005.1"/>
    </source>
</evidence>
<dbReference type="Proteomes" id="UP000228755">
    <property type="component" value="Unassembled WGS sequence"/>
</dbReference>
<dbReference type="Pfam" id="PF11133">
    <property type="entry name" value="Phage_head_fibr"/>
    <property type="match status" value="1"/>
</dbReference>
<dbReference type="Gene3D" id="6.10.140.1630">
    <property type="match status" value="1"/>
</dbReference>
<organism evidence="4 5">
    <name type="scientific">Bifidobacterium scaligerum</name>
    <dbReference type="NCBI Taxonomy" id="2052656"/>
    <lineage>
        <taxon>Bacteria</taxon>
        <taxon>Bacillati</taxon>
        <taxon>Actinomycetota</taxon>
        <taxon>Actinomycetes</taxon>
        <taxon>Bifidobacteriales</taxon>
        <taxon>Bifidobacteriaceae</taxon>
        <taxon>Bifidobacterium</taxon>
    </lineage>
</organism>
<gene>
    <name evidence="4" type="ORF">CUU80_02400</name>
</gene>
<reference evidence="4 5" key="1">
    <citation type="submission" date="2017-11" db="EMBL/GenBank/DDBJ databases">
        <title>Draft genome sequences of strains TRE 1, TRE D, TRE H and TRI 7, isolated from tamarins, belonging to four potential novel Bifidobacterium species.</title>
        <authorList>
            <person name="Mattarelli P."/>
            <person name="Modesto M."/>
            <person name="Bonetti A."/>
            <person name="Puglisi E."/>
            <person name="Morelli L."/>
        </authorList>
    </citation>
    <scope>NUCLEOTIDE SEQUENCE [LARGE SCALE GENOMIC DNA]</scope>
    <source>
        <strain evidence="5">TRED</strain>
    </source>
</reference>
<keyword evidence="2" id="KW-0945">Host-virus interaction</keyword>
<dbReference type="InterPro" id="IPR022741">
    <property type="entry name" value="Phage_B103_Gp8"/>
</dbReference>
<evidence type="ECO:0008006" key="6">
    <source>
        <dbReference type="Google" id="ProtNLM"/>
    </source>
</evidence>
<sequence length="160" mass="15550">MAKQIRFVSQPAIVDGQDVAEIAAFDADDNPVDVGGGSKAPDAGSVTPASLSGYDPGTGHSKMVKVKADGSGFDFVDDSTTPPAGSVTNAMLAGGITKDKLAAGVIPAAYTLPAASSAALGGVKKGAAVPNLAADADATAIAATVNSLLVQLRAAGVITA</sequence>
<evidence type="ECO:0000313" key="5">
    <source>
        <dbReference type="Proteomes" id="UP000228755"/>
    </source>
</evidence>
<proteinExistence type="predicted"/>
<dbReference type="RefSeq" id="WP_100495775.1">
    <property type="nucleotide sequence ID" value="NZ_PGLQ01000001.1"/>
</dbReference>
<evidence type="ECO:0000256" key="3">
    <source>
        <dbReference type="SAM" id="MobiDB-lite"/>
    </source>
</evidence>
<keyword evidence="5" id="KW-1185">Reference proteome</keyword>
<feature type="region of interest" description="Disordered" evidence="3">
    <location>
        <begin position="33"/>
        <end position="54"/>
    </location>
</feature>
<protein>
    <recommendedName>
        <fullName evidence="6">Head fiber protein</fullName>
    </recommendedName>
</protein>
<comment type="caution">
    <text evidence="4">The sequence shown here is derived from an EMBL/GenBank/DDBJ whole genome shotgun (WGS) entry which is preliminary data.</text>
</comment>
<accession>A0A2M9HT69</accession>
<name>A0A2M9HT69_9BIFI</name>